<evidence type="ECO:0000313" key="1">
    <source>
        <dbReference type="EMBL" id="KAK3707716.1"/>
    </source>
</evidence>
<comment type="caution">
    <text evidence="1">The sequence shown here is derived from an EMBL/GenBank/DDBJ whole genome shotgun (WGS) entry which is preliminary data.</text>
</comment>
<reference evidence="1" key="1">
    <citation type="submission" date="2023-07" db="EMBL/GenBank/DDBJ databases">
        <title>Black Yeasts Isolated from many extreme environments.</title>
        <authorList>
            <person name="Coleine C."/>
            <person name="Stajich J.E."/>
            <person name="Selbmann L."/>
        </authorList>
    </citation>
    <scope>NUCLEOTIDE SEQUENCE</scope>
    <source>
        <strain evidence="1">CCFEE 5714</strain>
    </source>
</reference>
<gene>
    <name evidence="1" type="ORF">LTR37_011893</name>
</gene>
<evidence type="ECO:0000313" key="2">
    <source>
        <dbReference type="Proteomes" id="UP001281147"/>
    </source>
</evidence>
<dbReference type="EMBL" id="JAUTXU010000107">
    <property type="protein sequence ID" value="KAK3707716.1"/>
    <property type="molecule type" value="Genomic_DNA"/>
</dbReference>
<organism evidence="1 2">
    <name type="scientific">Vermiconidia calcicola</name>
    <dbReference type="NCBI Taxonomy" id="1690605"/>
    <lineage>
        <taxon>Eukaryota</taxon>
        <taxon>Fungi</taxon>
        <taxon>Dikarya</taxon>
        <taxon>Ascomycota</taxon>
        <taxon>Pezizomycotina</taxon>
        <taxon>Dothideomycetes</taxon>
        <taxon>Dothideomycetidae</taxon>
        <taxon>Mycosphaerellales</taxon>
        <taxon>Extremaceae</taxon>
        <taxon>Vermiconidia</taxon>
    </lineage>
</organism>
<name>A0ACC3N160_9PEZI</name>
<accession>A0ACC3N160</accession>
<sequence length="493" mass="56015">MERCDLIFRGIKRKLMDTDFYVSKKPGKRHQEEANCEAAGIRKRRQHITPGSGTPSAPVTNSRHTTENRHGRSELIAVPAIWRAPAIDLVMCDRELRAILARRAEVRNRIEGLDRSVTEHRNELASIELRNGAAGDKNLFTQLLDQMNDAGEPVRDLEQEHGDMEQAIVRKRQQRVNRSNRLIAYLIGEEADPISFCSTFSSELMVALGRILEVSQQIDEEENKRAEIQEAETTLQHRIEIIGFQADCDLQLLQSSQSEREIADKRVARSKGRLCILRRRKVYCDQALKELNQDRREADNQLCEELEHLLVDNGLMEAVESGGWRKVMAANEVKPTTSQDDPHETSGKVSDGLEAGDKQLDHNSKQESVHASENPNTPNVAKLLAAKEQARQDLAQAWDRFAELQEGHDQELRNYNLLRRPSRTRSEYDRSRLQSCMVWSARITTAEQALEHVRIKLRDAGEGPSSAASSKFPSRASDGYSEDWEEAQKVLLD</sequence>
<keyword evidence="2" id="KW-1185">Reference proteome</keyword>
<proteinExistence type="predicted"/>
<dbReference type="Proteomes" id="UP001281147">
    <property type="component" value="Unassembled WGS sequence"/>
</dbReference>
<protein>
    <submittedName>
        <fullName evidence="1">Uncharacterized protein</fullName>
    </submittedName>
</protein>